<dbReference type="InterPro" id="IPR005811">
    <property type="entry name" value="SUCC_ACL_C"/>
</dbReference>
<comment type="catalytic activity">
    <reaction evidence="5">
        <text>succinate + ATP + CoA = succinyl-CoA + ADP + phosphate</text>
        <dbReference type="Rhea" id="RHEA:17661"/>
        <dbReference type="ChEBI" id="CHEBI:30031"/>
        <dbReference type="ChEBI" id="CHEBI:30616"/>
        <dbReference type="ChEBI" id="CHEBI:43474"/>
        <dbReference type="ChEBI" id="CHEBI:57287"/>
        <dbReference type="ChEBI" id="CHEBI:57292"/>
        <dbReference type="ChEBI" id="CHEBI:456216"/>
        <dbReference type="EC" id="6.2.1.5"/>
    </reaction>
</comment>
<dbReference type="InterPro" id="IPR013650">
    <property type="entry name" value="ATP-grasp_succ-CoA_synth-type"/>
</dbReference>
<dbReference type="Pfam" id="PF08442">
    <property type="entry name" value="ATP-grasp_2"/>
    <property type="match status" value="1"/>
</dbReference>
<evidence type="ECO:0000256" key="3">
    <source>
        <dbReference type="ARBA" id="ARBA00022741"/>
    </source>
</evidence>
<evidence type="ECO:0000313" key="9">
    <source>
        <dbReference type="Proteomes" id="UP000437736"/>
    </source>
</evidence>
<feature type="domain" description="ATP-grasp" evidence="7">
    <location>
        <begin position="9"/>
        <end position="238"/>
    </location>
</feature>
<feature type="binding site" evidence="5">
    <location>
        <position position="94"/>
    </location>
    <ligand>
        <name>ATP</name>
        <dbReference type="ChEBI" id="CHEBI:30616"/>
    </ligand>
</feature>
<name>A0ABW9QVC4_9ACTN</name>
<comment type="function">
    <text evidence="5">Succinyl-CoA synthetase functions in the citric acid cycle (TCA), coupling the hydrolysis of succinyl-CoA to the synthesis of either ATP or GTP and thus represents the only step of substrate-level phosphorylation in the TCA. The beta subunit provides nucleotide specificity of the enzyme and binds the substrate succinate, while the binding sites for coenzyme A and phosphate are found in the alpha subunit.</text>
</comment>
<reference evidence="8 9" key="1">
    <citation type="submission" date="2019-11" db="EMBL/GenBank/DDBJ databases">
        <title>Acidiferrimicrobium australis gen. nov., sp. nov., an acidophilic and obligately heterotrophic, member of the Actinobacteria that catalyses dissimilatory oxido- reduction of iron isolated from metal-rich acidic water in Chile.</title>
        <authorList>
            <person name="Gonzalez D."/>
            <person name="Huber K."/>
            <person name="Hedrich S."/>
            <person name="Rojas-Villalobos C."/>
            <person name="Quatrini R."/>
            <person name="Dinamarca M.A."/>
            <person name="Schwarz A."/>
            <person name="Canales C."/>
            <person name="Nancucheo I."/>
        </authorList>
    </citation>
    <scope>NUCLEOTIDE SEQUENCE [LARGE SCALE GENOMIC DNA]</scope>
    <source>
        <strain evidence="8 9">USS-CCA1</strain>
    </source>
</reference>
<dbReference type="InterPro" id="IPR016102">
    <property type="entry name" value="Succinyl-CoA_synth-like"/>
</dbReference>
<keyword evidence="9" id="KW-1185">Reference proteome</keyword>
<dbReference type="SUPFAM" id="SSF52210">
    <property type="entry name" value="Succinyl-CoA synthetase domains"/>
    <property type="match status" value="1"/>
</dbReference>
<evidence type="ECO:0000256" key="6">
    <source>
        <dbReference type="PROSITE-ProRule" id="PRU00409"/>
    </source>
</evidence>
<keyword evidence="5" id="KW-0816">Tricarboxylic acid cycle</keyword>
<feature type="binding site" evidence="5">
    <location>
        <position position="256"/>
    </location>
    <ligand>
        <name>substrate</name>
        <note>ligand shared with subunit alpha</note>
    </ligand>
</feature>
<dbReference type="InterPro" id="IPR017866">
    <property type="entry name" value="Succ-CoA_synthase_bsu_CS"/>
</dbReference>
<evidence type="ECO:0000259" key="7">
    <source>
        <dbReference type="PROSITE" id="PS50975"/>
    </source>
</evidence>
<feature type="binding site" evidence="5">
    <location>
        <position position="91"/>
    </location>
    <ligand>
        <name>ATP</name>
        <dbReference type="ChEBI" id="CHEBI:30616"/>
    </ligand>
</feature>
<comment type="similarity">
    <text evidence="5">Belongs to the succinate/malate CoA ligase beta subunit family.</text>
</comment>
<keyword evidence="1 5" id="KW-0436">Ligase</keyword>
<organism evidence="8 9">
    <name type="scientific">Acidiferrimicrobium australe</name>
    <dbReference type="NCBI Taxonomy" id="2664430"/>
    <lineage>
        <taxon>Bacteria</taxon>
        <taxon>Bacillati</taxon>
        <taxon>Actinomycetota</taxon>
        <taxon>Acidimicrobiia</taxon>
        <taxon>Acidimicrobiales</taxon>
        <taxon>Acidimicrobiaceae</taxon>
        <taxon>Acidiferrimicrobium</taxon>
    </lineage>
</organism>
<dbReference type="Gene3D" id="3.30.470.20">
    <property type="entry name" value="ATP-grasp fold, B domain"/>
    <property type="match status" value="1"/>
</dbReference>
<dbReference type="PROSITE" id="PS01217">
    <property type="entry name" value="SUCCINYL_COA_LIG_3"/>
    <property type="match status" value="1"/>
</dbReference>
<comment type="subunit">
    <text evidence="5">Heterotetramer of two alpha and two beta subunits.</text>
</comment>
<dbReference type="PANTHER" id="PTHR11815">
    <property type="entry name" value="SUCCINYL-COA SYNTHETASE BETA CHAIN"/>
    <property type="match status" value="1"/>
</dbReference>
<dbReference type="SUPFAM" id="SSF56059">
    <property type="entry name" value="Glutathione synthetase ATP-binding domain-like"/>
    <property type="match status" value="1"/>
</dbReference>
<keyword evidence="3 5" id="KW-0547">Nucleotide-binding</keyword>
<feature type="binding site" evidence="5">
    <location>
        <position position="45"/>
    </location>
    <ligand>
        <name>ATP</name>
        <dbReference type="ChEBI" id="CHEBI:30616"/>
    </ligand>
</feature>
<evidence type="ECO:0000256" key="5">
    <source>
        <dbReference type="HAMAP-Rule" id="MF_00558"/>
    </source>
</evidence>
<dbReference type="Pfam" id="PF00549">
    <property type="entry name" value="Ligase_CoA"/>
    <property type="match status" value="1"/>
</dbReference>
<keyword evidence="4 5" id="KW-0460">Magnesium</keyword>
<comment type="pathway">
    <text evidence="5">Carbohydrate metabolism; tricarboxylic acid cycle; succinate from succinyl-CoA (ligase route): step 1/1.</text>
</comment>
<dbReference type="PROSITE" id="PS50975">
    <property type="entry name" value="ATP_GRASP"/>
    <property type="match status" value="1"/>
</dbReference>
<dbReference type="NCBIfam" id="TIGR01016">
    <property type="entry name" value="sucCoAbeta"/>
    <property type="match status" value="1"/>
</dbReference>
<feature type="binding site" evidence="5">
    <location>
        <begin position="313"/>
        <end position="315"/>
    </location>
    <ligand>
        <name>substrate</name>
        <note>ligand shared with subunit alpha</note>
    </ligand>
</feature>
<feature type="binding site" evidence="5">
    <location>
        <position position="191"/>
    </location>
    <ligand>
        <name>Mg(2+)</name>
        <dbReference type="ChEBI" id="CHEBI:18420"/>
    </ligand>
</feature>
<protein>
    <recommendedName>
        <fullName evidence="5">Succinate--CoA ligase [ADP-forming] subunit beta</fullName>
        <ecNumber evidence="5">6.2.1.5</ecNumber>
    </recommendedName>
    <alternativeName>
        <fullName evidence="5">Succinyl-CoA synthetase subunit beta</fullName>
        <shortName evidence="5">SCS-beta</shortName>
    </alternativeName>
</protein>
<feature type="binding site" evidence="5">
    <location>
        <begin position="52"/>
        <end position="54"/>
    </location>
    <ligand>
        <name>ATP</name>
        <dbReference type="ChEBI" id="CHEBI:30616"/>
    </ligand>
</feature>
<dbReference type="EMBL" id="WJHE01000526">
    <property type="protein sequence ID" value="MST33222.1"/>
    <property type="molecule type" value="Genomic_DNA"/>
</dbReference>
<dbReference type="InterPro" id="IPR011761">
    <property type="entry name" value="ATP-grasp"/>
</dbReference>
<keyword evidence="5 6" id="KW-0067">ATP-binding</keyword>
<comment type="catalytic activity">
    <reaction evidence="5">
        <text>GTP + succinate + CoA = succinyl-CoA + GDP + phosphate</text>
        <dbReference type="Rhea" id="RHEA:22120"/>
        <dbReference type="ChEBI" id="CHEBI:30031"/>
        <dbReference type="ChEBI" id="CHEBI:37565"/>
        <dbReference type="ChEBI" id="CHEBI:43474"/>
        <dbReference type="ChEBI" id="CHEBI:57287"/>
        <dbReference type="ChEBI" id="CHEBI:57292"/>
        <dbReference type="ChEBI" id="CHEBI:58189"/>
    </reaction>
</comment>
<feature type="binding site" evidence="5">
    <location>
        <position position="205"/>
    </location>
    <ligand>
        <name>Mg(2+)</name>
        <dbReference type="ChEBI" id="CHEBI:18420"/>
    </ligand>
</feature>
<dbReference type="EC" id="6.2.1.5" evidence="5"/>
<sequence length="383" mass="40523">MDLFEYQGKQYFARFGIPVSAGGVADTVEEAVAAAEAAGYPVVVKAQVQVGGRGKAGGVKLANDAEEVRLHAGNILGLDIKGHLVRRLWVEHATDIAEEYYASFTLDRGAKAHLAMVSAKGGVEIETVAEEDPGAIARLHVDPAAGFSEAQARRLVEEAGLPDAAREGAVAILQQLFRCYEEGDADLVEINPLVLTTEGRVHALDAKVTLDDNAAFRHPEWDEYRDIDEFDERERLARSKGLQYVGLDGEVGIIANGAGLAMSTCDVVNQVGGSPANFLDIGGGANAEVMANALEVINSDPKVKAIFINIFGGITRGEEVAKGIVTALGRVTIEAPIVIRLDGTNAEEGREILKGVESDRLISQPTMLDAARKAVSLAGGAAK</sequence>
<evidence type="ECO:0000256" key="1">
    <source>
        <dbReference type="ARBA" id="ARBA00022598"/>
    </source>
</evidence>
<comment type="cofactor">
    <cofactor evidence="5">
        <name>Mg(2+)</name>
        <dbReference type="ChEBI" id="CHEBI:18420"/>
    </cofactor>
    <text evidence="5">Binds 1 Mg(2+) ion per subunit.</text>
</comment>
<dbReference type="Gene3D" id="3.40.50.261">
    <property type="entry name" value="Succinyl-CoA synthetase domains"/>
    <property type="match status" value="1"/>
</dbReference>
<dbReference type="InterPro" id="IPR005809">
    <property type="entry name" value="Succ_CoA_ligase-like_bsu"/>
</dbReference>
<evidence type="ECO:0000313" key="8">
    <source>
        <dbReference type="EMBL" id="MST33222.1"/>
    </source>
</evidence>
<gene>
    <name evidence="5 8" type="primary">sucC</name>
    <name evidence="8" type="ORF">GHK86_10880</name>
</gene>
<dbReference type="NCBIfam" id="NF001913">
    <property type="entry name" value="PRK00696.1"/>
    <property type="match status" value="1"/>
</dbReference>
<dbReference type="PIRSF" id="PIRSF001554">
    <property type="entry name" value="SucCS_beta"/>
    <property type="match status" value="1"/>
</dbReference>
<feature type="binding site" evidence="5">
    <location>
        <position position="99"/>
    </location>
    <ligand>
        <name>ATP</name>
        <dbReference type="ChEBI" id="CHEBI:30616"/>
    </ligand>
</feature>
<dbReference type="GO" id="GO:0004775">
    <property type="term" value="F:succinate-CoA ligase (ADP-forming) activity"/>
    <property type="evidence" value="ECO:0007669"/>
    <property type="project" value="UniProtKB-EC"/>
</dbReference>
<keyword evidence="2 5" id="KW-0479">Metal-binding</keyword>
<accession>A0ABW9QVC4</accession>
<evidence type="ECO:0000256" key="4">
    <source>
        <dbReference type="ARBA" id="ARBA00022842"/>
    </source>
</evidence>
<comment type="caution">
    <text evidence="8">The sequence shown here is derived from an EMBL/GenBank/DDBJ whole genome shotgun (WGS) entry which is preliminary data.</text>
</comment>
<evidence type="ECO:0000256" key="2">
    <source>
        <dbReference type="ARBA" id="ARBA00022723"/>
    </source>
</evidence>
<proteinExistence type="inferred from homology"/>
<dbReference type="HAMAP" id="MF_00558">
    <property type="entry name" value="Succ_CoA_beta"/>
    <property type="match status" value="1"/>
</dbReference>
<dbReference type="Proteomes" id="UP000437736">
    <property type="component" value="Unassembled WGS sequence"/>
</dbReference>
<dbReference type="Gene3D" id="3.30.1490.20">
    <property type="entry name" value="ATP-grasp fold, A domain"/>
    <property type="match status" value="1"/>
</dbReference>
<dbReference type="PANTHER" id="PTHR11815:SF10">
    <property type="entry name" value="SUCCINATE--COA LIGASE [GDP-FORMING] SUBUNIT BETA, MITOCHONDRIAL"/>
    <property type="match status" value="1"/>
</dbReference>
<dbReference type="InterPro" id="IPR013815">
    <property type="entry name" value="ATP_grasp_subdomain_1"/>
</dbReference>